<feature type="region of interest" description="Disordered" evidence="13">
    <location>
        <begin position="39"/>
        <end position="73"/>
    </location>
</feature>
<evidence type="ECO:0000313" key="16">
    <source>
        <dbReference type="EMBL" id="KAK4535279.1"/>
    </source>
</evidence>
<comment type="pathway">
    <text evidence="2">Lipid metabolism.</text>
</comment>
<evidence type="ECO:0000256" key="12">
    <source>
        <dbReference type="ARBA" id="ARBA00023315"/>
    </source>
</evidence>
<evidence type="ECO:0000256" key="7">
    <source>
        <dbReference type="ARBA" id="ARBA00022989"/>
    </source>
</evidence>
<dbReference type="EMBL" id="JANCYW010000004">
    <property type="protein sequence ID" value="KAK4535279.1"/>
    <property type="molecule type" value="Genomic_DNA"/>
</dbReference>
<dbReference type="GO" id="GO:0019432">
    <property type="term" value="P:triglyceride biosynthetic process"/>
    <property type="evidence" value="ECO:0007669"/>
    <property type="project" value="TreeGrafter"/>
</dbReference>
<feature type="region of interest" description="Disordered" evidence="13">
    <location>
        <begin position="493"/>
        <end position="556"/>
    </location>
</feature>
<dbReference type="GO" id="GO:0016020">
    <property type="term" value="C:membrane"/>
    <property type="evidence" value="ECO:0007669"/>
    <property type="project" value="UniProtKB-SubCell"/>
</dbReference>
<keyword evidence="7 14" id="KW-1133">Transmembrane helix</keyword>
<feature type="transmembrane region" description="Helical" evidence="14">
    <location>
        <begin position="231"/>
        <end position="250"/>
    </location>
</feature>
<feature type="transmembrane region" description="Helical" evidence="14">
    <location>
        <begin position="198"/>
        <end position="219"/>
    </location>
</feature>
<keyword evidence="17" id="KW-1185">Reference proteome</keyword>
<dbReference type="SUPFAM" id="SSF69593">
    <property type="entry name" value="Glycerol-3-phosphate (1)-acyltransferase"/>
    <property type="match status" value="1"/>
</dbReference>
<keyword evidence="4" id="KW-0444">Lipid biosynthesis</keyword>
<dbReference type="GO" id="GO:0004366">
    <property type="term" value="F:glycerol-3-phosphate O-acyltransferase activity"/>
    <property type="evidence" value="ECO:0007669"/>
    <property type="project" value="TreeGrafter"/>
</dbReference>
<proteinExistence type="inferred from homology"/>
<comment type="similarity">
    <text evidence="3">Belongs to the 1-acyl-sn-glycerol-3-phosphate acyltransferase family.</text>
</comment>
<feature type="transmembrane region" description="Helical" evidence="14">
    <location>
        <begin position="573"/>
        <end position="594"/>
    </location>
</feature>
<evidence type="ECO:0000256" key="14">
    <source>
        <dbReference type="SAM" id="Phobius"/>
    </source>
</evidence>
<evidence type="ECO:0000256" key="13">
    <source>
        <dbReference type="SAM" id="MobiDB-lite"/>
    </source>
</evidence>
<evidence type="ECO:0000256" key="11">
    <source>
        <dbReference type="ARBA" id="ARBA00023264"/>
    </source>
</evidence>
<organism evidence="16 17">
    <name type="scientific">Cyanidium caldarium</name>
    <name type="common">Red alga</name>
    <dbReference type="NCBI Taxonomy" id="2771"/>
    <lineage>
        <taxon>Eukaryota</taxon>
        <taxon>Rhodophyta</taxon>
        <taxon>Bangiophyceae</taxon>
        <taxon>Cyanidiales</taxon>
        <taxon>Cyanidiaceae</taxon>
        <taxon>Cyanidium</taxon>
    </lineage>
</organism>
<keyword evidence="10" id="KW-0594">Phospholipid biosynthesis</keyword>
<feature type="transmembrane region" description="Helical" evidence="14">
    <location>
        <begin position="173"/>
        <end position="191"/>
    </location>
</feature>
<protein>
    <recommendedName>
        <fullName evidence="15">Phospholipid/glycerol acyltransferase domain-containing protein</fullName>
    </recommendedName>
</protein>
<evidence type="ECO:0000256" key="9">
    <source>
        <dbReference type="ARBA" id="ARBA00023136"/>
    </source>
</evidence>
<evidence type="ECO:0000256" key="8">
    <source>
        <dbReference type="ARBA" id="ARBA00023098"/>
    </source>
</evidence>
<name>A0AAV9ISZ8_CYACA</name>
<dbReference type="Proteomes" id="UP001301350">
    <property type="component" value="Unassembled WGS sequence"/>
</dbReference>
<reference evidence="16 17" key="1">
    <citation type="submission" date="2022-07" db="EMBL/GenBank/DDBJ databases">
        <title>Genome-wide signatures of adaptation to extreme environments.</title>
        <authorList>
            <person name="Cho C.H."/>
            <person name="Yoon H.S."/>
        </authorList>
    </citation>
    <scope>NUCLEOTIDE SEQUENCE [LARGE SCALE GENOMIC DNA]</scope>
    <source>
        <strain evidence="16 17">DBV 063 E5</strain>
    </source>
</reference>
<sequence length="648" mass="72683">MLFVRNWSLLRNGYIWCLDLAAKVLYGSEATHRRHRELRADAAGRPGEDGGGLNGRGSGGGGGAPANGGSTQQLARRLKRINSELELGGLGEWEAYDAIGGVYDVVAGSTTDPAAATARPPRRPGTLLLSVDDVLPVINEALEAIVGDTLTRCFESEPPPVWNFMVRSLRGPLQWWMVPFLLLSIFVRYCILFPLRLVSFSAGLTIFTVSFLLVELLVPRRWTLHTVLQKQLIVFLASTFVASWSGLVRYHGKRPTRRPNQIYVANHTSPVDLIVMIKDYPFSAIGQRHGGIAGKLQDLLSRVQNHVWFDREEGRDRRIVQRMLRAHVADGANEPTLVFPEGTCVNNKYCIMFKKGSFELGARVYPVAIKYQKQYADVYWNSNRQSFLAHLFGLMTSWAVLCDVYYLEPQELQPDESPTEFANRVKRLICERAGLIETNWDGFLKRHQISPKFREHRQTALAYQLKRRLEAAHAPSQPQLARTLDAHLGVSRSPEVRLPRYPTPPPVSLTTVEEGEEAETPTHGDEVGMRRRRPPPPPPSLLQSGGRAVASDSAASRGRPQKFSMWSGLRIRLCALATLMVLLSATYVVSSVIYERMGLAAYVDPLARWGWRTCWRAVDALWDAGVQKQSAMRKVWREMTSSVHAHGE</sequence>
<evidence type="ECO:0000256" key="10">
    <source>
        <dbReference type="ARBA" id="ARBA00023209"/>
    </source>
</evidence>
<evidence type="ECO:0000256" key="3">
    <source>
        <dbReference type="ARBA" id="ARBA00008655"/>
    </source>
</evidence>
<comment type="subcellular location">
    <subcellularLocation>
        <location evidence="1">Membrane</location>
    </subcellularLocation>
</comment>
<dbReference type="Pfam" id="PF01553">
    <property type="entry name" value="Acyltransferase"/>
    <property type="match status" value="1"/>
</dbReference>
<feature type="compositionally biased region" description="Gly residues" evidence="13">
    <location>
        <begin position="49"/>
        <end position="66"/>
    </location>
</feature>
<dbReference type="GO" id="GO:0008654">
    <property type="term" value="P:phospholipid biosynthetic process"/>
    <property type="evidence" value="ECO:0007669"/>
    <property type="project" value="UniProtKB-KW"/>
</dbReference>
<evidence type="ECO:0000259" key="15">
    <source>
        <dbReference type="SMART" id="SM00563"/>
    </source>
</evidence>
<comment type="caution">
    <text evidence="16">The sequence shown here is derived from an EMBL/GenBank/DDBJ whole genome shotgun (WGS) entry which is preliminary data.</text>
</comment>
<keyword evidence="12" id="KW-0012">Acyltransferase</keyword>
<feature type="compositionally biased region" description="Basic and acidic residues" evidence="13">
    <location>
        <begin position="520"/>
        <end position="529"/>
    </location>
</feature>
<dbReference type="PANTHER" id="PTHR23063:SF2">
    <property type="entry name" value="GLYCEROL-3-PHOSPHATE ACYLTRANSFERASE 4, ISOFORM D-RELATED"/>
    <property type="match status" value="1"/>
</dbReference>
<evidence type="ECO:0000256" key="2">
    <source>
        <dbReference type="ARBA" id="ARBA00005189"/>
    </source>
</evidence>
<gene>
    <name evidence="16" type="ORF">CDCA_CDCA04G1304</name>
</gene>
<dbReference type="GO" id="GO:0005783">
    <property type="term" value="C:endoplasmic reticulum"/>
    <property type="evidence" value="ECO:0007669"/>
    <property type="project" value="TreeGrafter"/>
</dbReference>
<evidence type="ECO:0000256" key="4">
    <source>
        <dbReference type="ARBA" id="ARBA00022516"/>
    </source>
</evidence>
<dbReference type="CDD" id="cd07991">
    <property type="entry name" value="LPLAT_LPCAT1-like"/>
    <property type="match status" value="1"/>
</dbReference>
<evidence type="ECO:0000256" key="5">
    <source>
        <dbReference type="ARBA" id="ARBA00022679"/>
    </source>
</evidence>
<dbReference type="SMART" id="SM00563">
    <property type="entry name" value="PlsC"/>
    <property type="match status" value="1"/>
</dbReference>
<dbReference type="InterPro" id="IPR002123">
    <property type="entry name" value="Plipid/glycerol_acylTrfase"/>
</dbReference>
<keyword evidence="5" id="KW-0808">Transferase</keyword>
<dbReference type="PANTHER" id="PTHR23063">
    <property type="entry name" value="PHOSPHOLIPID ACYLTRANSFERASE"/>
    <property type="match status" value="1"/>
</dbReference>
<keyword evidence="9 14" id="KW-0472">Membrane</keyword>
<dbReference type="InterPro" id="IPR045252">
    <property type="entry name" value="LPCAT1-like"/>
</dbReference>
<evidence type="ECO:0000313" key="17">
    <source>
        <dbReference type="Proteomes" id="UP001301350"/>
    </source>
</evidence>
<keyword evidence="11" id="KW-1208">Phospholipid metabolism</keyword>
<dbReference type="AlphaFoldDB" id="A0AAV9ISZ8"/>
<keyword evidence="8" id="KW-0443">Lipid metabolism</keyword>
<evidence type="ECO:0000256" key="6">
    <source>
        <dbReference type="ARBA" id="ARBA00022692"/>
    </source>
</evidence>
<accession>A0AAV9ISZ8</accession>
<feature type="compositionally biased region" description="Basic and acidic residues" evidence="13">
    <location>
        <begin position="39"/>
        <end position="48"/>
    </location>
</feature>
<keyword evidence="6 14" id="KW-0812">Transmembrane</keyword>
<feature type="domain" description="Phospholipid/glycerol acyltransferase" evidence="15">
    <location>
        <begin position="261"/>
        <end position="372"/>
    </location>
</feature>
<evidence type="ECO:0000256" key="1">
    <source>
        <dbReference type="ARBA" id="ARBA00004370"/>
    </source>
</evidence>